<feature type="transmembrane region" description="Helical" evidence="6">
    <location>
        <begin position="114"/>
        <end position="133"/>
    </location>
</feature>
<evidence type="ECO:0000256" key="1">
    <source>
        <dbReference type="ARBA" id="ARBA00004370"/>
    </source>
</evidence>
<dbReference type="Pfam" id="PF04930">
    <property type="entry name" value="FUN14"/>
    <property type="match status" value="1"/>
</dbReference>
<gene>
    <name evidence="8" type="ORF">F5147DRAFT_815559</name>
</gene>
<dbReference type="RefSeq" id="XP_041297858.1">
    <property type="nucleotide sequence ID" value="XM_041443537.1"/>
</dbReference>
<protein>
    <submittedName>
        <fullName evidence="8">FUN14 family-domain-containing protein</fullName>
    </submittedName>
</protein>
<evidence type="ECO:0000256" key="7">
    <source>
        <dbReference type="SAM" id="SignalP"/>
    </source>
</evidence>
<dbReference type="OrthoDB" id="163794at2759"/>
<evidence type="ECO:0000256" key="4">
    <source>
        <dbReference type="ARBA" id="ARBA00022989"/>
    </source>
</evidence>
<keyword evidence="5 6" id="KW-0472">Membrane</keyword>
<accession>A0A9P7FH41</accession>
<comment type="similarity">
    <text evidence="2">Belongs to the FUN14 family.</text>
</comment>
<dbReference type="AlphaFoldDB" id="A0A9P7FH41"/>
<evidence type="ECO:0000256" key="3">
    <source>
        <dbReference type="ARBA" id="ARBA00022692"/>
    </source>
</evidence>
<evidence type="ECO:0000256" key="6">
    <source>
        <dbReference type="SAM" id="Phobius"/>
    </source>
</evidence>
<proteinExistence type="inferred from homology"/>
<dbReference type="Proteomes" id="UP000823399">
    <property type="component" value="Unassembled WGS sequence"/>
</dbReference>
<comment type="caution">
    <text evidence="8">The sequence shown here is derived from an EMBL/GenBank/DDBJ whole genome shotgun (WGS) entry which is preliminary data.</text>
</comment>
<sequence>MSLSLVWPLLGFSPITARSSLSTIQSRSLLGSVICQQRLLSARAHVPRTWVLNRRGAVRKGQLLLPSLLTAAGTAGIALGLATCIAPIIHCDSKGPGTTPTPPSQAPPPPESSVNLYELTFGTVAGMCAGVFIKKGAKIVAFFLGGVFVLLQYLGSMSLVRVDWARMAARFENLLYTKDALGNKRPPTIPSLWRWTVDFLTADFQPRASFIAGLALGLRIG</sequence>
<keyword evidence="3 6" id="KW-0812">Transmembrane</keyword>
<keyword evidence="7" id="KW-0732">Signal</keyword>
<keyword evidence="9" id="KW-1185">Reference proteome</keyword>
<feature type="chain" id="PRO_5040385913" evidence="7">
    <location>
        <begin position="18"/>
        <end position="221"/>
    </location>
</feature>
<dbReference type="PANTHER" id="PTHR21346:SF10">
    <property type="entry name" value="TRANSMEMBRANE PROTEIN"/>
    <property type="match status" value="1"/>
</dbReference>
<dbReference type="EMBL" id="JABBWM010000006">
    <property type="protein sequence ID" value="KAG2116759.1"/>
    <property type="molecule type" value="Genomic_DNA"/>
</dbReference>
<feature type="transmembrane region" description="Helical" evidence="6">
    <location>
        <begin position="63"/>
        <end position="89"/>
    </location>
</feature>
<evidence type="ECO:0000313" key="9">
    <source>
        <dbReference type="Proteomes" id="UP000823399"/>
    </source>
</evidence>
<evidence type="ECO:0000313" key="8">
    <source>
        <dbReference type="EMBL" id="KAG2116759.1"/>
    </source>
</evidence>
<reference evidence="8" key="1">
    <citation type="journal article" date="2020" name="New Phytol.">
        <title>Comparative genomics reveals dynamic genome evolution in host specialist ectomycorrhizal fungi.</title>
        <authorList>
            <person name="Lofgren L.A."/>
            <person name="Nguyen N.H."/>
            <person name="Vilgalys R."/>
            <person name="Ruytinx J."/>
            <person name="Liao H.L."/>
            <person name="Branco S."/>
            <person name="Kuo A."/>
            <person name="LaButti K."/>
            <person name="Lipzen A."/>
            <person name="Andreopoulos W."/>
            <person name="Pangilinan J."/>
            <person name="Riley R."/>
            <person name="Hundley H."/>
            <person name="Na H."/>
            <person name="Barry K."/>
            <person name="Grigoriev I.V."/>
            <person name="Stajich J.E."/>
            <person name="Kennedy P.G."/>
        </authorList>
    </citation>
    <scope>NUCLEOTIDE SEQUENCE</scope>
    <source>
        <strain evidence="8">FC423</strain>
    </source>
</reference>
<dbReference type="InterPro" id="IPR007014">
    <property type="entry name" value="FUN14"/>
</dbReference>
<comment type="subcellular location">
    <subcellularLocation>
        <location evidence="1">Membrane</location>
    </subcellularLocation>
</comment>
<keyword evidence="4 6" id="KW-1133">Transmembrane helix</keyword>
<dbReference type="PANTHER" id="PTHR21346">
    <property type="entry name" value="FUN14 DOMAIN CONTAINING"/>
    <property type="match status" value="1"/>
</dbReference>
<evidence type="ECO:0000256" key="2">
    <source>
        <dbReference type="ARBA" id="ARBA00009160"/>
    </source>
</evidence>
<dbReference type="GO" id="GO:0016020">
    <property type="term" value="C:membrane"/>
    <property type="evidence" value="ECO:0007669"/>
    <property type="project" value="UniProtKB-SubCell"/>
</dbReference>
<feature type="signal peptide" evidence="7">
    <location>
        <begin position="1"/>
        <end position="17"/>
    </location>
</feature>
<dbReference type="GeneID" id="64705796"/>
<organism evidence="8 9">
    <name type="scientific">Suillus discolor</name>
    <dbReference type="NCBI Taxonomy" id="1912936"/>
    <lineage>
        <taxon>Eukaryota</taxon>
        <taxon>Fungi</taxon>
        <taxon>Dikarya</taxon>
        <taxon>Basidiomycota</taxon>
        <taxon>Agaricomycotina</taxon>
        <taxon>Agaricomycetes</taxon>
        <taxon>Agaricomycetidae</taxon>
        <taxon>Boletales</taxon>
        <taxon>Suillineae</taxon>
        <taxon>Suillaceae</taxon>
        <taxon>Suillus</taxon>
    </lineage>
</organism>
<name>A0A9P7FH41_9AGAM</name>
<feature type="transmembrane region" description="Helical" evidence="6">
    <location>
        <begin position="139"/>
        <end position="160"/>
    </location>
</feature>
<evidence type="ECO:0000256" key="5">
    <source>
        <dbReference type="ARBA" id="ARBA00023136"/>
    </source>
</evidence>